<evidence type="ECO:0000256" key="3">
    <source>
        <dbReference type="ARBA" id="ARBA00022989"/>
    </source>
</evidence>
<evidence type="ECO:0000256" key="5">
    <source>
        <dbReference type="SAM" id="Phobius"/>
    </source>
</evidence>
<evidence type="ECO:0000256" key="4">
    <source>
        <dbReference type="ARBA" id="ARBA00023136"/>
    </source>
</evidence>
<dbReference type="EMBL" id="UINC01010498">
    <property type="protein sequence ID" value="SVA46673.1"/>
    <property type="molecule type" value="Genomic_DNA"/>
</dbReference>
<organism evidence="6">
    <name type="scientific">marine metagenome</name>
    <dbReference type="NCBI Taxonomy" id="408172"/>
    <lineage>
        <taxon>unclassified sequences</taxon>
        <taxon>metagenomes</taxon>
        <taxon>ecological metagenomes</taxon>
    </lineage>
</organism>
<evidence type="ECO:0000313" key="6">
    <source>
        <dbReference type="EMBL" id="SVA46673.1"/>
    </source>
</evidence>
<dbReference type="InterPro" id="IPR008521">
    <property type="entry name" value="Mg_trans_NIPA"/>
</dbReference>
<feature type="transmembrane region" description="Helical" evidence="5">
    <location>
        <begin position="6"/>
        <end position="25"/>
    </location>
</feature>
<keyword evidence="4 5" id="KW-0472">Membrane</keyword>
<dbReference type="PANTHER" id="PTHR12570:SF9">
    <property type="entry name" value="MAGNESIUM TRANSPORTER NIPA8-RELATED"/>
    <property type="match status" value="1"/>
</dbReference>
<name>A0A381W449_9ZZZZ</name>
<gene>
    <name evidence="6" type="ORF">METZ01_LOCUS99527</name>
</gene>
<evidence type="ECO:0000256" key="2">
    <source>
        <dbReference type="ARBA" id="ARBA00022692"/>
    </source>
</evidence>
<feature type="transmembrane region" description="Helical" evidence="5">
    <location>
        <begin position="72"/>
        <end position="88"/>
    </location>
</feature>
<feature type="transmembrane region" description="Helical" evidence="5">
    <location>
        <begin position="249"/>
        <end position="267"/>
    </location>
</feature>
<dbReference type="GO" id="GO:0016020">
    <property type="term" value="C:membrane"/>
    <property type="evidence" value="ECO:0007669"/>
    <property type="project" value="UniProtKB-SubCell"/>
</dbReference>
<feature type="transmembrane region" description="Helical" evidence="5">
    <location>
        <begin position="137"/>
        <end position="156"/>
    </location>
</feature>
<feature type="transmembrane region" description="Helical" evidence="5">
    <location>
        <begin position="208"/>
        <end position="228"/>
    </location>
</feature>
<accession>A0A381W449</accession>
<dbReference type="AlphaFoldDB" id="A0A381W449"/>
<dbReference type="InterPro" id="IPR037185">
    <property type="entry name" value="EmrE-like"/>
</dbReference>
<comment type="subcellular location">
    <subcellularLocation>
        <location evidence="1">Membrane</location>
        <topology evidence="1">Multi-pass membrane protein</topology>
    </subcellularLocation>
</comment>
<reference evidence="6" key="1">
    <citation type="submission" date="2018-05" db="EMBL/GenBank/DDBJ databases">
        <authorList>
            <person name="Lanie J.A."/>
            <person name="Ng W.-L."/>
            <person name="Kazmierczak K.M."/>
            <person name="Andrzejewski T.M."/>
            <person name="Davidsen T.M."/>
            <person name="Wayne K.J."/>
            <person name="Tettelin H."/>
            <person name="Glass J.I."/>
            <person name="Rusch D."/>
            <person name="Podicherti R."/>
            <person name="Tsui H.-C.T."/>
            <person name="Winkler M.E."/>
        </authorList>
    </citation>
    <scope>NUCLEOTIDE SEQUENCE</scope>
</reference>
<keyword evidence="2 5" id="KW-0812">Transmembrane</keyword>
<feature type="transmembrane region" description="Helical" evidence="5">
    <location>
        <begin position="168"/>
        <end position="188"/>
    </location>
</feature>
<keyword evidence="3 5" id="KW-1133">Transmembrane helix</keyword>
<feature type="transmembrane region" description="Helical" evidence="5">
    <location>
        <begin position="100"/>
        <end position="117"/>
    </location>
</feature>
<feature type="transmembrane region" description="Helical" evidence="5">
    <location>
        <begin position="273"/>
        <end position="291"/>
    </location>
</feature>
<dbReference type="SUPFAM" id="SSF103481">
    <property type="entry name" value="Multidrug resistance efflux transporter EmrE"/>
    <property type="match status" value="1"/>
</dbReference>
<evidence type="ECO:0000256" key="1">
    <source>
        <dbReference type="ARBA" id="ARBA00004141"/>
    </source>
</evidence>
<feature type="non-terminal residue" evidence="6">
    <location>
        <position position="312"/>
    </location>
</feature>
<feature type="non-terminal residue" evidence="6">
    <location>
        <position position="1"/>
    </location>
</feature>
<feature type="transmembrane region" description="Helical" evidence="5">
    <location>
        <begin position="46"/>
        <end position="66"/>
    </location>
</feature>
<dbReference type="GO" id="GO:0015095">
    <property type="term" value="F:magnesium ion transmembrane transporter activity"/>
    <property type="evidence" value="ECO:0007669"/>
    <property type="project" value="InterPro"/>
</dbReference>
<dbReference type="PANTHER" id="PTHR12570">
    <property type="match status" value="1"/>
</dbReference>
<sequence>MIEFITLGILLAIFANFVQNTGVNLQKYSHTKNEENHNYNYVTDKIWLSGLILNVLGALCELSSLAFAPQSIIAPIGAISILINMTYGKFLHNDIIDRKMYISTGIILVGSIISIVCAPKREYVQTSQDVYDLFQNVNFICYIIFFPLLVILLNLYVIKYNTPRRQRLIYPMLSGLAGGMNVLFAKSLSKLVFFYIEDYNKLIKNSGLKHFITFLFICAVAACSFLHIRWLNTGLKKFSTLYIYPLNKAVWIISSILGGIIVFQEFRDFNDEPVKATFFSFGILIMFFGIFKISTEQISEEVEVIELKEIDI</sequence>
<protein>
    <submittedName>
        <fullName evidence="6">Uncharacterized protein</fullName>
    </submittedName>
</protein>
<dbReference type="Pfam" id="PF05653">
    <property type="entry name" value="Mg_trans_NIPA"/>
    <property type="match status" value="1"/>
</dbReference>
<proteinExistence type="predicted"/>